<accession>A0ACB8A512</accession>
<dbReference type="Proteomes" id="UP000790377">
    <property type="component" value="Unassembled WGS sequence"/>
</dbReference>
<organism evidence="1 2">
    <name type="scientific">Hygrophoropsis aurantiaca</name>
    <dbReference type="NCBI Taxonomy" id="72124"/>
    <lineage>
        <taxon>Eukaryota</taxon>
        <taxon>Fungi</taxon>
        <taxon>Dikarya</taxon>
        <taxon>Basidiomycota</taxon>
        <taxon>Agaricomycotina</taxon>
        <taxon>Agaricomycetes</taxon>
        <taxon>Agaricomycetidae</taxon>
        <taxon>Boletales</taxon>
        <taxon>Coniophorineae</taxon>
        <taxon>Hygrophoropsidaceae</taxon>
        <taxon>Hygrophoropsis</taxon>
    </lineage>
</organism>
<sequence>MQAILVVRVYALFNQSKKVLFFLITSYVLQATATFVVLGLILNKRVLDEYYVSLGPAIGSVTQPLTENPSAFPKSLNQDSTILLMVFDAILLLFALWAFVKHILEAKTLNGGWSINVLVRILVADHLLYFVCNLIWLSLSVASNYAETTNYIGILYPVFDALVVVFGPRMVISLRTTENKTRGEGGTLEGEVSTIQFGIREQPESAVEEGGGFRAADESLNVQMD</sequence>
<name>A0ACB8A512_9AGAM</name>
<dbReference type="EMBL" id="MU267876">
    <property type="protein sequence ID" value="KAH7907738.1"/>
    <property type="molecule type" value="Genomic_DNA"/>
</dbReference>
<proteinExistence type="predicted"/>
<evidence type="ECO:0000313" key="2">
    <source>
        <dbReference type="Proteomes" id="UP000790377"/>
    </source>
</evidence>
<reference evidence="1" key="1">
    <citation type="journal article" date="2021" name="New Phytol.">
        <title>Evolutionary innovations through gain and loss of genes in the ectomycorrhizal Boletales.</title>
        <authorList>
            <person name="Wu G."/>
            <person name="Miyauchi S."/>
            <person name="Morin E."/>
            <person name="Kuo A."/>
            <person name="Drula E."/>
            <person name="Varga T."/>
            <person name="Kohler A."/>
            <person name="Feng B."/>
            <person name="Cao Y."/>
            <person name="Lipzen A."/>
            <person name="Daum C."/>
            <person name="Hundley H."/>
            <person name="Pangilinan J."/>
            <person name="Johnson J."/>
            <person name="Barry K."/>
            <person name="LaButti K."/>
            <person name="Ng V."/>
            <person name="Ahrendt S."/>
            <person name="Min B."/>
            <person name="Choi I.G."/>
            <person name="Park H."/>
            <person name="Plett J.M."/>
            <person name="Magnuson J."/>
            <person name="Spatafora J.W."/>
            <person name="Nagy L.G."/>
            <person name="Henrissat B."/>
            <person name="Grigoriev I.V."/>
            <person name="Yang Z.L."/>
            <person name="Xu J."/>
            <person name="Martin F.M."/>
        </authorList>
    </citation>
    <scope>NUCLEOTIDE SEQUENCE</scope>
    <source>
        <strain evidence="1">ATCC 28755</strain>
    </source>
</reference>
<comment type="caution">
    <text evidence="1">The sequence shown here is derived from an EMBL/GenBank/DDBJ whole genome shotgun (WGS) entry which is preliminary data.</text>
</comment>
<keyword evidence="2" id="KW-1185">Reference proteome</keyword>
<evidence type="ECO:0000313" key="1">
    <source>
        <dbReference type="EMBL" id="KAH7907738.1"/>
    </source>
</evidence>
<gene>
    <name evidence="1" type="ORF">BJ138DRAFT_1159376</name>
</gene>
<protein>
    <submittedName>
        <fullName evidence="1">Uncharacterized protein</fullName>
    </submittedName>
</protein>